<evidence type="ECO:0000313" key="2">
    <source>
        <dbReference type="Proteomes" id="UP000215335"/>
    </source>
</evidence>
<dbReference type="Proteomes" id="UP000215335">
    <property type="component" value="Unassembled WGS sequence"/>
</dbReference>
<evidence type="ECO:0000313" key="1">
    <source>
        <dbReference type="EMBL" id="OXU18897.1"/>
    </source>
</evidence>
<comment type="caution">
    <text evidence="1">The sequence shown here is derived from an EMBL/GenBank/DDBJ whole genome shotgun (WGS) entry which is preliminary data.</text>
</comment>
<proteinExistence type="predicted"/>
<protein>
    <submittedName>
        <fullName evidence="1">Uncharacterized protein</fullName>
    </submittedName>
</protein>
<gene>
    <name evidence="1" type="ORF">TSAR_016578</name>
</gene>
<sequence>MHTAIYDSMYKHAVLTDFVLCKCKYCVKSVIDVLKVTNDERLVKLFRNRLPSQFSLNSLGSALHPEPYGFGGKNTGGSIHES</sequence>
<dbReference type="EMBL" id="NNAY01003756">
    <property type="protein sequence ID" value="OXU18897.1"/>
    <property type="molecule type" value="Genomic_DNA"/>
</dbReference>
<keyword evidence="2" id="KW-1185">Reference proteome</keyword>
<name>A0A232EKL4_9HYME</name>
<dbReference type="AlphaFoldDB" id="A0A232EKL4"/>
<accession>A0A232EKL4</accession>
<organism evidence="1 2">
    <name type="scientific">Trichomalopsis sarcophagae</name>
    <dbReference type="NCBI Taxonomy" id="543379"/>
    <lineage>
        <taxon>Eukaryota</taxon>
        <taxon>Metazoa</taxon>
        <taxon>Ecdysozoa</taxon>
        <taxon>Arthropoda</taxon>
        <taxon>Hexapoda</taxon>
        <taxon>Insecta</taxon>
        <taxon>Pterygota</taxon>
        <taxon>Neoptera</taxon>
        <taxon>Endopterygota</taxon>
        <taxon>Hymenoptera</taxon>
        <taxon>Apocrita</taxon>
        <taxon>Proctotrupomorpha</taxon>
        <taxon>Chalcidoidea</taxon>
        <taxon>Pteromalidae</taxon>
        <taxon>Pteromalinae</taxon>
        <taxon>Trichomalopsis</taxon>
    </lineage>
</organism>
<reference evidence="1 2" key="1">
    <citation type="journal article" date="2017" name="Curr. Biol.">
        <title>The Evolution of Venom by Co-option of Single-Copy Genes.</title>
        <authorList>
            <person name="Martinson E.O."/>
            <person name="Mrinalini"/>
            <person name="Kelkar Y.D."/>
            <person name="Chang C.H."/>
            <person name="Werren J.H."/>
        </authorList>
    </citation>
    <scope>NUCLEOTIDE SEQUENCE [LARGE SCALE GENOMIC DNA]</scope>
    <source>
        <strain evidence="1 2">Alberta</strain>
        <tissue evidence="1">Whole body</tissue>
    </source>
</reference>